<dbReference type="Pfam" id="PF12796">
    <property type="entry name" value="Ank_2"/>
    <property type="match status" value="2"/>
</dbReference>
<protein>
    <submittedName>
        <fullName evidence="1">Uncharacterized protein</fullName>
    </submittedName>
</protein>
<dbReference type="InterPro" id="IPR036770">
    <property type="entry name" value="Ankyrin_rpt-contain_sf"/>
</dbReference>
<gene>
    <name evidence="1" type="ORF">FisN_1Hh056</name>
</gene>
<accession>A0A1Z5JEE5</accession>
<dbReference type="AlphaFoldDB" id="A0A1Z5JEE5"/>
<dbReference type="SMART" id="SM00248">
    <property type="entry name" value="ANK"/>
    <property type="match status" value="5"/>
</dbReference>
<dbReference type="InterPro" id="IPR052801">
    <property type="entry name" value="Ankyrin-EF-hand"/>
</dbReference>
<keyword evidence="2" id="KW-1185">Reference proteome</keyword>
<dbReference type="Gene3D" id="1.25.40.20">
    <property type="entry name" value="Ankyrin repeat-containing domain"/>
    <property type="match status" value="2"/>
</dbReference>
<dbReference type="OrthoDB" id="46760at2759"/>
<dbReference type="PANTHER" id="PTHR24127">
    <property type="entry name" value="ANKYRIN REPEAT AND EF-HAND DOMAIN-CONTAINING PROTEIN 1"/>
    <property type="match status" value="1"/>
</dbReference>
<proteinExistence type="predicted"/>
<comment type="caution">
    <text evidence="1">The sequence shown here is derived from an EMBL/GenBank/DDBJ whole genome shotgun (WGS) entry which is preliminary data.</text>
</comment>
<organism evidence="1 2">
    <name type="scientific">Fistulifera solaris</name>
    <name type="common">Oleaginous diatom</name>
    <dbReference type="NCBI Taxonomy" id="1519565"/>
    <lineage>
        <taxon>Eukaryota</taxon>
        <taxon>Sar</taxon>
        <taxon>Stramenopiles</taxon>
        <taxon>Ochrophyta</taxon>
        <taxon>Bacillariophyta</taxon>
        <taxon>Bacillariophyceae</taxon>
        <taxon>Bacillariophycidae</taxon>
        <taxon>Naviculales</taxon>
        <taxon>Naviculaceae</taxon>
        <taxon>Fistulifera</taxon>
    </lineage>
</organism>
<reference evidence="1 2" key="1">
    <citation type="journal article" date="2015" name="Plant Cell">
        <title>Oil accumulation by the oleaginous diatom Fistulifera solaris as revealed by the genome and transcriptome.</title>
        <authorList>
            <person name="Tanaka T."/>
            <person name="Maeda Y."/>
            <person name="Veluchamy A."/>
            <person name="Tanaka M."/>
            <person name="Abida H."/>
            <person name="Marechal E."/>
            <person name="Bowler C."/>
            <person name="Muto M."/>
            <person name="Sunaga Y."/>
            <person name="Tanaka M."/>
            <person name="Yoshino T."/>
            <person name="Taniguchi T."/>
            <person name="Fukuda Y."/>
            <person name="Nemoto M."/>
            <person name="Matsumoto M."/>
            <person name="Wong P.S."/>
            <person name="Aburatani S."/>
            <person name="Fujibuchi W."/>
        </authorList>
    </citation>
    <scope>NUCLEOTIDE SEQUENCE [LARGE SCALE GENOMIC DNA]</scope>
    <source>
        <strain evidence="1 2">JPCC DA0580</strain>
    </source>
</reference>
<dbReference type="Proteomes" id="UP000198406">
    <property type="component" value="Unassembled WGS sequence"/>
</dbReference>
<dbReference type="SUPFAM" id="SSF48403">
    <property type="entry name" value="Ankyrin repeat"/>
    <property type="match status" value="1"/>
</dbReference>
<dbReference type="EMBL" id="BDSP01000050">
    <property type="protein sequence ID" value="GAX12131.1"/>
    <property type="molecule type" value="Genomic_DNA"/>
</dbReference>
<evidence type="ECO:0000313" key="2">
    <source>
        <dbReference type="Proteomes" id="UP000198406"/>
    </source>
</evidence>
<dbReference type="InterPro" id="IPR002110">
    <property type="entry name" value="Ankyrin_rpt"/>
</dbReference>
<dbReference type="InParanoid" id="A0A1Z5JEE5"/>
<name>A0A1Z5JEE5_FISSO</name>
<evidence type="ECO:0000313" key="1">
    <source>
        <dbReference type="EMBL" id="GAX12131.1"/>
    </source>
</evidence>
<sequence length="219" mass="24873">MTTPEHQLAMAKACVGGDLDAVNELLKNGYDFRIPITWNDKDGKECKNAPIFIAVDFGYSDMVRTFIDHGWGMNEQDDSEYTALDWAGWTGQLDLVKSLVDLGASPSQDGLDLAREGGHKEVVEFLMQSMDLYKNLEGDEDEIMMKATREGDLDKVKELLEKGYDLDKWKDESGNYQAYSPISVAYRTGNMKIMQVFMENGMEVEYNFRDNEQVENETS</sequence>
<dbReference type="PANTHER" id="PTHR24127:SF1">
    <property type="entry name" value="ANKYRIN REPEAT AND EF-HAND DOMAIN-CONTAINING PROTEIN 1"/>
    <property type="match status" value="1"/>
</dbReference>